<dbReference type="InterPro" id="IPR036097">
    <property type="entry name" value="HisK_dim/P_sf"/>
</dbReference>
<dbReference type="CDD" id="cd17546">
    <property type="entry name" value="REC_hyHK_CKI1_RcsC-like"/>
    <property type="match status" value="1"/>
</dbReference>
<dbReference type="Pfam" id="PF08448">
    <property type="entry name" value="PAS_4"/>
    <property type="match status" value="1"/>
</dbReference>
<dbReference type="InterPro" id="IPR003594">
    <property type="entry name" value="HATPase_dom"/>
</dbReference>
<dbReference type="SUPFAM" id="SSF47384">
    <property type="entry name" value="Homodimeric domain of signal transducing histidine kinase"/>
    <property type="match status" value="1"/>
</dbReference>
<dbReference type="HOGENOM" id="CLU_000445_114_15_7"/>
<evidence type="ECO:0000256" key="3">
    <source>
        <dbReference type="ARBA" id="ARBA00022553"/>
    </source>
</evidence>
<dbReference type="PANTHER" id="PTHR45339">
    <property type="entry name" value="HYBRID SIGNAL TRANSDUCTION HISTIDINE KINASE J"/>
    <property type="match status" value="1"/>
</dbReference>
<gene>
    <name evidence="11" type="ordered locus">Dbac_0831</name>
</gene>
<evidence type="ECO:0000256" key="5">
    <source>
        <dbReference type="ARBA" id="ARBA00022777"/>
    </source>
</evidence>
<dbReference type="SUPFAM" id="SSF55874">
    <property type="entry name" value="ATPase domain of HSP90 chaperone/DNA topoisomerase II/histidine kinase"/>
    <property type="match status" value="1"/>
</dbReference>
<dbReference type="EMBL" id="CP001629">
    <property type="protein sequence ID" value="ACU88949.1"/>
    <property type="molecule type" value="Genomic_DNA"/>
</dbReference>
<keyword evidence="4 11" id="KW-0808">Transferase</keyword>
<evidence type="ECO:0000259" key="9">
    <source>
        <dbReference type="PROSITE" id="PS50110"/>
    </source>
</evidence>
<dbReference type="KEGG" id="dba:Dbac_0831"/>
<feature type="domain" description="Response regulatory" evidence="9">
    <location>
        <begin position="832"/>
        <end position="949"/>
    </location>
</feature>
<name>C7LNR4_DESBD</name>
<dbReference type="eggNOG" id="COG2202">
    <property type="taxonomic scope" value="Bacteria"/>
</dbReference>
<dbReference type="SUPFAM" id="SSF55781">
    <property type="entry name" value="GAF domain-like"/>
    <property type="match status" value="1"/>
</dbReference>
<feature type="domain" description="PAC" evidence="10">
    <location>
        <begin position="67"/>
        <end position="119"/>
    </location>
</feature>
<dbReference type="AlphaFoldDB" id="C7LNR4"/>
<dbReference type="NCBIfam" id="TIGR00229">
    <property type="entry name" value="sensory_box"/>
    <property type="match status" value="1"/>
</dbReference>
<dbReference type="InterPro" id="IPR001789">
    <property type="entry name" value="Sig_transdc_resp-reg_receiver"/>
</dbReference>
<proteinExistence type="predicted"/>
<dbReference type="InterPro" id="IPR003018">
    <property type="entry name" value="GAF"/>
</dbReference>
<dbReference type="InterPro" id="IPR000700">
    <property type="entry name" value="PAS-assoc_C"/>
</dbReference>
<dbReference type="PROSITE" id="PS50110">
    <property type="entry name" value="RESPONSE_REGULATORY"/>
    <property type="match status" value="1"/>
</dbReference>
<organism evidence="11 12">
    <name type="scientific">Desulfomicrobium baculatum (strain DSM 4028 / VKM B-1378 / X)</name>
    <name type="common">Desulfovibrio baculatus</name>
    <dbReference type="NCBI Taxonomy" id="525897"/>
    <lineage>
        <taxon>Bacteria</taxon>
        <taxon>Pseudomonadati</taxon>
        <taxon>Thermodesulfobacteriota</taxon>
        <taxon>Desulfovibrionia</taxon>
        <taxon>Desulfovibrionales</taxon>
        <taxon>Desulfomicrobiaceae</taxon>
        <taxon>Desulfomicrobium</taxon>
    </lineage>
</organism>
<evidence type="ECO:0000313" key="11">
    <source>
        <dbReference type="EMBL" id="ACU88949.1"/>
    </source>
</evidence>
<keyword evidence="12" id="KW-1185">Reference proteome</keyword>
<dbReference type="PANTHER" id="PTHR45339:SF1">
    <property type="entry name" value="HYBRID SIGNAL TRANSDUCTION HISTIDINE KINASE J"/>
    <property type="match status" value="1"/>
</dbReference>
<dbReference type="SMART" id="SM00387">
    <property type="entry name" value="HATPase_c"/>
    <property type="match status" value="1"/>
</dbReference>
<dbReference type="InterPro" id="IPR001610">
    <property type="entry name" value="PAC"/>
</dbReference>
<reference evidence="11 12" key="1">
    <citation type="journal article" date="2009" name="Stand. Genomic Sci.">
        <title>Complete genome sequence of Desulfomicrobium baculatum type strain (X).</title>
        <authorList>
            <person name="Copeland A."/>
            <person name="Spring S."/>
            <person name="Goker M."/>
            <person name="Schneider S."/>
            <person name="Lapidus A."/>
            <person name="Del Rio T.G."/>
            <person name="Tice H."/>
            <person name="Cheng J.F."/>
            <person name="Chen F."/>
            <person name="Nolan M."/>
            <person name="Bruce D."/>
            <person name="Goodwin L."/>
            <person name="Pitluck S."/>
            <person name="Ivanova N."/>
            <person name="Mavrommatis K."/>
            <person name="Ovchinnikova G."/>
            <person name="Pati A."/>
            <person name="Chen A."/>
            <person name="Palaniappan K."/>
            <person name="Land M."/>
            <person name="Hauser L."/>
            <person name="Chang Y.J."/>
            <person name="Jeffries C.C."/>
            <person name="Meincke L."/>
            <person name="Sims D."/>
            <person name="Brettin T."/>
            <person name="Detter J.C."/>
            <person name="Han C."/>
            <person name="Chain P."/>
            <person name="Bristow J."/>
            <person name="Eisen J.A."/>
            <person name="Markowitz V."/>
            <person name="Hugenholtz P."/>
            <person name="Kyrpides N.C."/>
            <person name="Klenk H.P."/>
            <person name="Lucas S."/>
        </authorList>
    </citation>
    <scope>NUCLEOTIDE SEQUENCE [LARGE SCALE GENOMIC DNA]</scope>
    <source>
        <strain evidence="12">DSM 4028 / VKM B-1378 / X</strain>
    </source>
</reference>
<evidence type="ECO:0000256" key="6">
    <source>
        <dbReference type="ARBA" id="ARBA00023012"/>
    </source>
</evidence>
<dbReference type="InterPro" id="IPR011006">
    <property type="entry name" value="CheY-like_superfamily"/>
</dbReference>
<keyword evidence="6" id="KW-0902">Two-component regulatory system</keyword>
<dbReference type="SMART" id="SM00086">
    <property type="entry name" value="PAC"/>
    <property type="match status" value="2"/>
</dbReference>
<dbReference type="InterPro" id="IPR004358">
    <property type="entry name" value="Sig_transdc_His_kin-like_C"/>
</dbReference>
<evidence type="ECO:0000256" key="7">
    <source>
        <dbReference type="PROSITE-ProRule" id="PRU00169"/>
    </source>
</evidence>
<dbReference type="CDD" id="cd00130">
    <property type="entry name" value="PAS"/>
    <property type="match status" value="2"/>
</dbReference>
<dbReference type="Pfam" id="PF00072">
    <property type="entry name" value="Response_reg"/>
    <property type="match status" value="1"/>
</dbReference>
<dbReference type="SUPFAM" id="SSF52172">
    <property type="entry name" value="CheY-like"/>
    <property type="match status" value="1"/>
</dbReference>
<dbReference type="InterPro" id="IPR036890">
    <property type="entry name" value="HATPase_C_sf"/>
</dbReference>
<dbReference type="Gene3D" id="1.10.287.130">
    <property type="match status" value="1"/>
</dbReference>
<feature type="modified residue" description="4-aspartylphosphate" evidence="7">
    <location>
        <position position="881"/>
    </location>
</feature>
<dbReference type="eggNOG" id="COG2205">
    <property type="taxonomic scope" value="Bacteria"/>
</dbReference>
<dbReference type="CDD" id="cd16922">
    <property type="entry name" value="HATPase_EvgS-ArcB-TorS-like"/>
    <property type="match status" value="1"/>
</dbReference>
<dbReference type="PRINTS" id="PR00344">
    <property type="entry name" value="BCTRLSENSOR"/>
</dbReference>
<dbReference type="Proteomes" id="UP000002216">
    <property type="component" value="Chromosome"/>
</dbReference>
<sequence length="957" mass="106411">MGAPIGIFTSSPEGRYLSANPAMARIFGYASPQALVAASAEVGTGSHADSAEGGAFLRLLDVQDEIFDRETRHLRRDGSEVWVSTSARAVRDSSGKTLHFLGFVTEITPRKQVEAVLAHERNLYRDLVASQPAGVYRLRVLAQKPWGPEEWVEKLESNYTLEMVSDRFCEILGATREECQANASIVIERMHSEDRADFVARNVLAVESLSRFTWEGRIESADGDRWVHFESVPRSLDNGDVLWTGILLDISGFKQAERASDQRARELAALHELSMVVSSSLSLDQIVAASVRVVRETTGSDMVYLFLRQGERLLLQAVCPQDSEMLLHEVHEHRVGECLCGLAVLDGEPQYSNDILSDDRCTRQECKEAGILSFAALPLRDGRDVIGVMGLASRTPRDFHPQSEFLETQAHQVSIALVNARLYEKANQELDNRIQAEKTLREREEFIRTVLDNLPVGVAVNTVSPDVRFEYMNELFPRFYGTTRESITAPEGFWEAAYPEPEFRGKIRGMVTAGCASGSQERMCWADVPIMRQDETRFVTARNIPLPGTNLMISTVWDVTERKQAEQAMARAKDAAESASQAKNEFLANMSHELRTPLNGVMAMMQLLEMTPLNGEQTEYVHLARKSSERLTRLLSDLLDISRIEAGKVEIREEAFAVQELLQSVSELFNTSAQSKGVSLELSTDPSVPPRLKGDAARLRQVLFNLVGNALKFTDQGFVRVELTALPPRGLEQCRILFSVMDTGIGIPSEKQHDLFTPFFQVEGAYTRRYQGAGLGLAIVRRLVELMGGHITLDSIFGEGTEVHVALPLGLTESEADALASAEDFEPLPVMRVLLAEDEPINALAASRMINRDGHEVIVAENGRQVLNLLEEREFDCILMDIQMPVMDGEETTRAIRSSGKAYASIPIIALTAYSMSGDREKFLTAGMNDYLSKPFKIEELRRTFRRCAGIAGRGTG</sequence>
<dbReference type="SMART" id="SM00448">
    <property type="entry name" value="REC"/>
    <property type="match status" value="1"/>
</dbReference>
<dbReference type="Pfam" id="PF13188">
    <property type="entry name" value="PAS_8"/>
    <property type="match status" value="1"/>
</dbReference>
<dbReference type="Gene3D" id="3.30.450.40">
    <property type="match status" value="1"/>
</dbReference>
<evidence type="ECO:0000256" key="2">
    <source>
        <dbReference type="ARBA" id="ARBA00012438"/>
    </source>
</evidence>
<dbReference type="SUPFAM" id="SSF55785">
    <property type="entry name" value="PYP-like sensor domain (PAS domain)"/>
    <property type="match status" value="3"/>
</dbReference>
<comment type="catalytic activity">
    <reaction evidence="1">
        <text>ATP + protein L-histidine = ADP + protein N-phospho-L-histidine.</text>
        <dbReference type="EC" id="2.7.13.3"/>
    </reaction>
</comment>
<dbReference type="PROSITE" id="PS50113">
    <property type="entry name" value="PAC"/>
    <property type="match status" value="1"/>
</dbReference>
<protein>
    <recommendedName>
        <fullName evidence="2">histidine kinase</fullName>
        <ecNumber evidence="2">2.7.13.3</ecNumber>
    </recommendedName>
</protein>
<dbReference type="Gene3D" id="3.30.450.20">
    <property type="entry name" value="PAS domain"/>
    <property type="match status" value="3"/>
</dbReference>
<dbReference type="InterPro" id="IPR029016">
    <property type="entry name" value="GAF-like_dom_sf"/>
</dbReference>
<dbReference type="Gene3D" id="3.40.50.2300">
    <property type="match status" value="1"/>
</dbReference>
<evidence type="ECO:0000259" key="8">
    <source>
        <dbReference type="PROSITE" id="PS50109"/>
    </source>
</evidence>
<accession>C7LNR4</accession>
<dbReference type="InterPro" id="IPR005467">
    <property type="entry name" value="His_kinase_dom"/>
</dbReference>
<dbReference type="eggNOG" id="COG0784">
    <property type="taxonomic scope" value="Bacteria"/>
</dbReference>
<dbReference type="InterPro" id="IPR003661">
    <property type="entry name" value="HisK_dim/P_dom"/>
</dbReference>
<dbReference type="InterPro" id="IPR035965">
    <property type="entry name" value="PAS-like_dom_sf"/>
</dbReference>
<keyword evidence="5 11" id="KW-0418">Kinase</keyword>
<dbReference type="SMART" id="SM00065">
    <property type="entry name" value="GAF"/>
    <property type="match status" value="1"/>
</dbReference>
<dbReference type="STRING" id="525897.Dbac_0831"/>
<dbReference type="GO" id="GO:0000155">
    <property type="term" value="F:phosphorelay sensor kinase activity"/>
    <property type="evidence" value="ECO:0007669"/>
    <property type="project" value="InterPro"/>
</dbReference>
<dbReference type="InterPro" id="IPR013656">
    <property type="entry name" value="PAS_4"/>
</dbReference>
<dbReference type="FunFam" id="3.30.565.10:FF:000010">
    <property type="entry name" value="Sensor histidine kinase RcsC"/>
    <property type="match status" value="1"/>
</dbReference>
<keyword evidence="3 7" id="KW-0597">Phosphoprotein</keyword>
<evidence type="ECO:0000313" key="12">
    <source>
        <dbReference type="Proteomes" id="UP000002216"/>
    </source>
</evidence>
<evidence type="ECO:0000256" key="4">
    <source>
        <dbReference type="ARBA" id="ARBA00022679"/>
    </source>
</evidence>
<dbReference type="InterPro" id="IPR000014">
    <property type="entry name" value="PAS"/>
</dbReference>
<evidence type="ECO:0000259" key="10">
    <source>
        <dbReference type="PROSITE" id="PS50113"/>
    </source>
</evidence>
<feature type="domain" description="Histidine kinase" evidence="8">
    <location>
        <begin position="589"/>
        <end position="811"/>
    </location>
</feature>
<dbReference type="Pfam" id="PF13185">
    <property type="entry name" value="GAF_2"/>
    <property type="match status" value="1"/>
</dbReference>
<dbReference type="PROSITE" id="PS50109">
    <property type="entry name" value="HIS_KIN"/>
    <property type="match status" value="1"/>
</dbReference>
<dbReference type="Pfam" id="PF02518">
    <property type="entry name" value="HATPase_c"/>
    <property type="match status" value="1"/>
</dbReference>
<dbReference type="CDD" id="cd00082">
    <property type="entry name" value="HisKA"/>
    <property type="match status" value="1"/>
</dbReference>
<dbReference type="EC" id="2.7.13.3" evidence="2"/>
<dbReference type="SMART" id="SM00388">
    <property type="entry name" value="HisKA"/>
    <property type="match status" value="1"/>
</dbReference>
<dbReference type="Pfam" id="PF00512">
    <property type="entry name" value="HisKA"/>
    <property type="match status" value="1"/>
</dbReference>
<dbReference type="Gene3D" id="3.30.565.10">
    <property type="entry name" value="Histidine kinase-like ATPase, C-terminal domain"/>
    <property type="match status" value="1"/>
</dbReference>
<dbReference type="eggNOG" id="COG2203">
    <property type="taxonomic scope" value="Bacteria"/>
</dbReference>
<evidence type="ECO:0000256" key="1">
    <source>
        <dbReference type="ARBA" id="ARBA00000085"/>
    </source>
</evidence>